<feature type="domain" description="Thioredoxin" evidence="5">
    <location>
        <begin position="246"/>
        <end position="394"/>
    </location>
</feature>
<evidence type="ECO:0000259" key="5">
    <source>
        <dbReference type="PROSITE" id="PS51352"/>
    </source>
</evidence>
<evidence type="ECO:0000256" key="2">
    <source>
        <dbReference type="ARBA" id="ARBA00022748"/>
    </source>
</evidence>
<reference evidence="7" key="1">
    <citation type="journal article" date="2019" name="Int. J. Syst. Evol. Microbiol.">
        <title>The Global Catalogue of Microorganisms (GCM) 10K type strain sequencing project: providing services to taxonomists for standard genome sequencing and annotation.</title>
        <authorList>
            <consortium name="The Broad Institute Genomics Platform"/>
            <consortium name="The Broad Institute Genome Sequencing Center for Infectious Disease"/>
            <person name="Wu L."/>
            <person name="Ma J."/>
        </authorList>
    </citation>
    <scope>NUCLEOTIDE SEQUENCE [LARGE SCALE GENOMIC DNA]</scope>
    <source>
        <strain evidence="7">JCM 17925</strain>
    </source>
</reference>
<dbReference type="InterPro" id="IPR036249">
    <property type="entry name" value="Thioredoxin-like_sf"/>
</dbReference>
<evidence type="ECO:0000313" key="7">
    <source>
        <dbReference type="Proteomes" id="UP001500936"/>
    </source>
</evidence>
<keyword evidence="3" id="KW-1015">Disulfide bond</keyword>
<dbReference type="SUPFAM" id="SSF52833">
    <property type="entry name" value="Thioredoxin-like"/>
    <property type="match status" value="1"/>
</dbReference>
<dbReference type="Gene3D" id="3.40.30.10">
    <property type="entry name" value="Glutaredoxin"/>
    <property type="match status" value="1"/>
</dbReference>
<accession>A0ABP8L006</accession>
<keyword evidence="2" id="KW-0201">Cytochrome c-type biogenesis</keyword>
<proteinExistence type="predicted"/>
<keyword evidence="4" id="KW-0676">Redox-active center</keyword>
<protein>
    <recommendedName>
        <fullName evidence="5">Thioredoxin domain-containing protein</fullName>
    </recommendedName>
</protein>
<dbReference type="CDD" id="cd02966">
    <property type="entry name" value="TlpA_like_family"/>
    <property type="match status" value="1"/>
</dbReference>
<dbReference type="InterPro" id="IPR050553">
    <property type="entry name" value="Thioredoxin_ResA/DsbE_sf"/>
</dbReference>
<evidence type="ECO:0000256" key="4">
    <source>
        <dbReference type="ARBA" id="ARBA00023284"/>
    </source>
</evidence>
<name>A0ABP8L006_9BACT</name>
<evidence type="ECO:0000256" key="3">
    <source>
        <dbReference type="ARBA" id="ARBA00023157"/>
    </source>
</evidence>
<dbReference type="InterPro" id="IPR013766">
    <property type="entry name" value="Thioredoxin_domain"/>
</dbReference>
<dbReference type="EMBL" id="BAABHB010000018">
    <property type="protein sequence ID" value="GAA4419547.1"/>
    <property type="molecule type" value="Genomic_DNA"/>
</dbReference>
<dbReference type="InterPro" id="IPR012336">
    <property type="entry name" value="Thioredoxin-like_fold"/>
</dbReference>
<dbReference type="PANTHER" id="PTHR42852:SF6">
    <property type="entry name" value="THIOL:DISULFIDE INTERCHANGE PROTEIN DSBE"/>
    <property type="match status" value="1"/>
</dbReference>
<gene>
    <name evidence="6" type="ORF">GCM10023187_53970</name>
</gene>
<dbReference type="Pfam" id="PF13905">
    <property type="entry name" value="Thioredoxin_8"/>
    <property type="match status" value="1"/>
</dbReference>
<dbReference type="PANTHER" id="PTHR42852">
    <property type="entry name" value="THIOL:DISULFIDE INTERCHANGE PROTEIN DSBE"/>
    <property type="match status" value="1"/>
</dbReference>
<sequence>MPNQRFGCTEYKIGYFVIDKFQYWFDNYKAGERDTKQFLSDIQQYNIDTNLLSPNKIKSFVSVFSGLKGGKKVVVVDANNDDDFTNDTVYEFDTLTTEKYYRGDTLDLAPLVKVRYESFNRGEIISKYTFLRVKPYDLAYSHPTDLDRKLTVYSVPFVHREGVFRIGESNFKVTLLFSPKGHTDDYRLPYLKIQIAEKEYEHKEAPAQIGETAVVDNHVFTVISCNREGSIVKLIYKGYQENREGGLVNNRIPTLQGKSFDNSLITIQHILDDKKYVLLDFWGSWCEPCIRSMPALKMLYTQVDPAKIQFVGIDYEYNTAGQARAQKQLAKFDITWPQVAELSTAQTPSSFLVSLNIKNYPTFTLISPDGKVLVREIGEDALPKIVETFKKIGVLKKP</sequence>
<keyword evidence="7" id="KW-1185">Reference proteome</keyword>
<dbReference type="PROSITE" id="PS51352">
    <property type="entry name" value="THIOREDOXIN_2"/>
    <property type="match status" value="1"/>
</dbReference>
<comment type="caution">
    <text evidence="6">The sequence shown here is derived from an EMBL/GenBank/DDBJ whole genome shotgun (WGS) entry which is preliminary data.</text>
</comment>
<evidence type="ECO:0000256" key="1">
    <source>
        <dbReference type="ARBA" id="ARBA00004196"/>
    </source>
</evidence>
<evidence type="ECO:0000313" key="6">
    <source>
        <dbReference type="EMBL" id="GAA4419547.1"/>
    </source>
</evidence>
<organism evidence="6 7">
    <name type="scientific">Nibrella viscosa</name>
    <dbReference type="NCBI Taxonomy" id="1084524"/>
    <lineage>
        <taxon>Bacteria</taxon>
        <taxon>Pseudomonadati</taxon>
        <taxon>Bacteroidota</taxon>
        <taxon>Cytophagia</taxon>
        <taxon>Cytophagales</taxon>
        <taxon>Spirosomataceae</taxon>
        <taxon>Nibrella</taxon>
    </lineage>
</organism>
<dbReference type="Proteomes" id="UP001500936">
    <property type="component" value="Unassembled WGS sequence"/>
</dbReference>
<comment type="subcellular location">
    <subcellularLocation>
        <location evidence="1">Cell envelope</location>
    </subcellularLocation>
</comment>